<comment type="caution">
    <text evidence="7">The sequence shown here is derived from an EMBL/GenBank/DDBJ whole genome shotgun (WGS) entry which is preliminary data.</text>
</comment>
<evidence type="ECO:0000256" key="4">
    <source>
        <dbReference type="ARBA" id="ARBA00023014"/>
    </source>
</evidence>
<gene>
    <name evidence="7" type="ORF">EA462_13575</name>
</gene>
<dbReference type="Pfam" id="PF00355">
    <property type="entry name" value="Rieske"/>
    <property type="match status" value="1"/>
</dbReference>
<dbReference type="PANTHER" id="PTHR21496">
    <property type="entry name" value="FERREDOXIN-RELATED"/>
    <property type="match status" value="1"/>
</dbReference>
<keyword evidence="3" id="KW-0408">Iron</keyword>
<dbReference type="RefSeq" id="WP_124179087.1">
    <property type="nucleotide sequence ID" value="NZ_REFY01000005.1"/>
</dbReference>
<feature type="domain" description="Rieske" evidence="6">
    <location>
        <begin position="4"/>
        <end position="118"/>
    </location>
</feature>
<keyword evidence="2" id="KW-0479">Metal-binding</keyword>
<dbReference type="EMBL" id="REFY01000005">
    <property type="protein sequence ID" value="RQG87888.1"/>
    <property type="molecule type" value="Genomic_DNA"/>
</dbReference>
<dbReference type="PANTHER" id="PTHR21496:SF0">
    <property type="entry name" value="RIESKE DOMAIN-CONTAINING PROTEIN"/>
    <property type="match status" value="1"/>
</dbReference>
<evidence type="ECO:0000313" key="7">
    <source>
        <dbReference type="EMBL" id="RQG87888.1"/>
    </source>
</evidence>
<comment type="cofactor">
    <cofactor evidence="5">
        <name>[2Fe-2S] cluster</name>
        <dbReference type="ChEBI" id="CHEBI:190135"/>
    </cofactor>
</comment>
<evidence type="ECO:0000256" key="1">
    <source>
        <dbReference type="ARBA" id="ARBA00022714"/>
    </source>
</evidence>
<sequence length="120" mass="13039">MSSTHVGSVDEFEHGDRKITTVDGASVGVFCVDGEFYALENECPHQGGPACTGRVGGEIVAEIPEPGKRKQERISDDLVVACPWHGWEFEIETGIHLGDDSICLDQFDVVVEDDEVYVTG</sequence>
<evidence type="ECO:0000256" key="3">
    <source>
        <dbReference type="ARBA" id="ARBA00023004"/>
    </source>
</evidence>
<organism evidence="7 8">
    <name type="scientific">Natrarchaeobius halalkaliphilus</name>
    <dbReference type="NCBI Taxonomy" id="1679091"/>
    <lineage>
        <taxon>Archaea</taxon>
        <taxon>Methanobacteriati</taxon>
        <taxon>Methanobacteriota</taxon>
        <taxon>Stenosarchaea group</taxon>
        <taxon>Halobacteria</taxon>
        <taxon>Halobacteriales</taxon>
        <taxon>Natrialbaceae</taxon>
        <taxon>Natrarchaeobius</taxon>
    </lineage>
</organism>
<proteinExistence type="predicted"/>
<dbReference type="InterPro" id="IPR036922">
    <property type="entry name" value="Rieske_2Fe-2S_sf"/>
</dbReference>
<evidence type="ECO:0000256" key="5">
    <source>
        <dbReference type="ARBA" id="ARBA00034078"/>
    </source>
</evidence>
<name>A0A3N6P0C2_9EURY</name>
<dbReference type="SUPFAM" id="SSF50022">
    <property type="entry name" value="ISP domain"/>
    <property type="match status" value="1"/>
</dbReference>
<dbReference type="Proteomes" id="UP000273828">
    <property type="component" value="Unassembled WGS sequence"/>
</dbReference>
<evidence type="ECO:0000256" key="2">
    <source>
        <dbReference type="ARBA" id="ARBA00022723"/>
    </source>
</evidence>
<dbReference type="Gene3D" id="2.102.10.10">
    <property type="entry name" value="Rieske [2Fe-2S] iron-sulphur domain"/>
    <property type="match status" value="1"/>
</dbReference>
<keyword evidence="8" id="KW-1185">Reference proteome</keyword>
<dbReference type="PROSITE" id="PS51296">
    <property type="entry name" value="RIESKE"/>
    <property type="match status" value="1"/>
</dbReference>
<dbReference type="OrthoDB" id="6837at2157"/>
<accession>A0A3N6P0C2</accession>
<reference evidence="7 8" key="1">
    <citation type="submission" date="2018-10" db="EMBL/GenBank/DDBJ databases">
        <title>Natrarchaeobius chitinivorans gen. nov., sp. nov., and Natrarchaeobius haloalkaliphilus sp. nov., alkaliphilic, chitin-utilizing haloarchaea from hypersaline alkaline lakes.</title>
        <authorList>
            <person name="Sorokin D.Y."/>
            <person name="Elcheninov A.G."/>
            <person name="Kostrikina N.A."/>
            <person name="Bale N.J."/>
            <person name="Sinninghe Damste J.S."/>
            <person name="Khijniak T.V."/>
            <person name="Kublanov I.V."/>
            <person name="Toshchakov S.V."/>
        </authorList>
    </citation>
    <scope>NUCLEOTIDE SEQUENCE [LARGE SCALE GENOMIC DNA]</scope>
    <source>
        <strain evidence="7 8">AArcht-Sl</strain>
    </source>
</reference>
<keyword evidence="1" id="KW-0001">2Fe-2S</keyword>
<evidence type="ECO:0000259" key="6">
    <source>
        <dbReference type="PROSITE" id="PS51296"/>
    </source>
</evidence>
<protein>
    <submittedName>
        <fullName evidence="7">Rieske (2Fe-2S) protein</fullName>
    </submittedName>
</protein>
<keyword evidence="4" id="KW-0411">Iron-sulfur</keyword>
<dbReference type="AlphaFoldDB" id="A0A3N6P0C2"/>
<dbReference type="GO" id="GO:0051537">
    <property type="term" value="F:2 iron, 2 sulfur cluster binding"/>
    <property type="evidence" value="ECO:0007669"/>
    <property type="project" value="UniProtKB-KW"/>
</dbReference>
<dbReference type="GO" id="GO:0046872">
    <property type="term" value="F:metal ion binding"/>
    <property type="evidence" value="ECO:0007669"/>
    <property type="project" value="UniProtKB-KW"/>
</dbReference>
<dbReference type="InterPro" id="IPR017941">
    <property type="entry name" value="Rieske_2Fe-2S"/>
</dbReference>
<evidence type="ECO:0000313" key="8">
    <source>
        <dbReference type="Proteomes" id="UP000273828"/>
    </source>
</evidence>